<feature type="compositionally biased region" description="Low complexity" evidence="1">
    <location>
        <begin position="545"/>
        <end position="554"/>
    </location>
</feature>
<feature type="compositionally biased region" description="Polar residues" evidence="1">
    <location>
        <begin position="214"/>
        <end position="223"/>
    </location>
</feature>
<proteinExistence type="predicted"/>
<name>A0A5M6BZM1_9TREE</name>
<feature type="region of interest" description="Disordered" evidence="1">
    <location>
        <begin position="637"/>
        <end position="760"/>
    </location>
</feature>
<feature type="region of interest" description="Disordered" evidence="1">
    <location>
        <begin position="506"/>
        <end position="577"/>
    </location>
</feature>
<feature type="compositionally biased region" description="Polar residues" evidence="1">
    <location>
        <begin position="411"/>
        <end position="425"/>
    </location>
</feature>
<feature type="compositionally biased region" description="Low complexity" evidence="1">
    <location>
        <begin position="669"/>
        <end position="687"/>
    </location>
</feature>
<dbReference type="EMBL" id="CP144058">
    <property type="protein sequence ID" value="WWD20216.1"/>
    <property type="molecule type" value="Genomic_DNA"/>
</dbReference>
<feature type="compositionally biased region" description="Polar residues" evidence="1">
    <location>
        <begin position="520"/>
        <end position="544"/>
    </location>
</feature>
<feature type="compositionally biased region" description="Low complexity" evidence="1">
    <location>
        <begin position="729"/>
        <end position="741"/>
    </location>
</feature>
<dbReference type="KEGG" id="ksn:43590152"/>
<dbReference type="AlphaFoldDB" id="A0A5M6BZM1"/>
<feature type="region of interest" description="Disordered" evidence="1">
    <location>
        <begin position="204"/>
        <end position="236"/>
    </location>
</feature>
<organism evidence="2 3">
    <name type="scientific">Kwoniella shandongensis</name>
    <dbReference type="NCBI Taxonomy" id="1734106"/>
    <lineage>
        <taxon>Eukaryota</taxon>
        <taxon>Fungi</taxon>
        <taxon>Dikarya</taxon>
        <taxon>Basidiomycota</taxon>
        <taxon>Agaricomycotina</taxon>
        <taxon>Tremellomycetes</taxon>
        <taxon>Tremellales</taxon>
        <taxon>Cryptococcaceae</taxon>
        <taxon>Kwoniella</taxon>
    </lineage>
</organism>
<feature type="compositionally biased region" description="Low complexity" evidence="1">
    <location>
        <begin position="226"/>
        <end position="236"/>
    </location>
</feature>
<accession>A0A5M6BZM1</accession>
<gene>
    <name evidence="2" type="ORF">CI109_104692</name>
</gene>
<feature type="region of interest" description="Disordered" evidence="1">
    <location>
        <begin position="1"/>
        <end position="35"/>
    </location>
</feature>
<reference evidence="2" key="1">
    <citation type="submission" date="2017-08" db="EMBL/GenBank/DDBJ databases">
        <authorList>
            <person name="Cuomo C."/>
            <person name="Billmyre B."/>
            <person name="Heitman J."/>
        </authorList>
    </citation>
    <scope>NUCLEOTIDE SEQUENCE</scope>
    <source>
        <strain evidence="2">CBS 12478</strain>
    </source>
</reference>
<feature type="compositionally biased region" description="Polar residues" evidence="1">
    <location>
        <begin position="555"/>
        <end position="568"/>
    </location>
</feature>
<dbReference type="OrthoDB" id="2348945at2759"/>
<evidence type="ECO:0000313" key="2">
    <source>
        <dbReference type="EMBL" id="WWD20216.1"/>
    </source>
</evidence>
<evidence type="ECO:0000313" key="3">
    <source>
        <dbReference type="Proteomes" id="UP000322225"/>
    </source>
</evidence>
<reference evidence="2" key="2">
    <citation type="submission" date="2024-01" db="EMBL/GenBank/DDBJ databases">
        <title>Comparative genomics of Cryptococcus and Kwoniella reveals pathogenesis evolution and contrasting modes of karyotype evolution via chromosome fusion or intercentromeric recombination.</title>
        <authorList>
            <person name="Coelho M.A."/>
            <person name="David-Palma M."/>
            <person name="Shea T."/>
            <person name="Bowers K."/>
            <person name="McGinley-Smith S."/>
            <person name="Mohammad A.W."/>
            <person name="Gnirke A."/>
            <person name="Yurkov A.M."/>
            <person name="Nowrousian M."/>
            <person name="Sun S."/>
            <person name="Cuomo C.A."/>
            <person name="Heitman J."/>
        </authorList>
    </citation>
    <scope>NUCLEOTIDE SEQUENCE</scope>
    <source>
        <strain evidence="2">CBS 12478</strain>
    </source>
</reference>
<feature type="region of interest" description="Disordered" evidence="1">
    <location>
        <begin position="395"/>
        <end position="448"/>
    </location>
</feature>
<dbReference type="Proteomes" id="UP000322225">
    <property type="component" value="Chromosome 8"/>
</dbReference>
<protein>
    <submittedName>
        <fullName evidence="2">Uncharacterized protein</fullName>
    </submittedName>
</protein>
<keyword evidence="3" id="KW-1185">Reference proteome</keyword>
<feature type="compositionally biased region" description="Polar residues" evidence="1">
    <location>
        <begin position="637"/>
        <end position="647"/>
    </location>
</feature>
<feature type="compositionally biased region" description="Polar residues" evidence="1">
    <location>
        <begin position="742"/>
        <end position="757"/>
    </location>
</feature>
<dbReference type="GeneID" id="43590152"/>
<evidence type="ECO:0000256" key="1">
    <source>
        <dbReference type="SAM" id="MobiDB-lite"/>
    </source>
</evidence>
<feature type="compositionally biased region" description="Low complexity" evidence="1">
    <location>
        <begin position="9"/>
        <end position="21"/>
    </location>
</feature>
<dbReference type="RefSeq" id="XP_031859783.1">
    <property type="nucleotide sequence ID" value="XM_032005999.1"/>
</dbReference>
<sequence>MSATPKPSPSARSSSSANSRNDTPPQHTISDPMLYPDSLLNHHETFALKVGSYRDSPTESSRTSYAPTTISTSTIRPLQTKNTTTTQTGDSVMTPTNSSGTATELFDSFVNPAVISNLAQLSLPTSDVEPHQWSTSWGSDAGLSIPSFDIGTDDSGSYGTELDDWLSSFFTQAETTDALSYGAVLDSPSRYTILPVTSFTTFNHSSDEFPPSSRPSTAILTDNDSADSSRTAPSSSNTATLCVELPSALPVPAATPVLSGNSVQHQIHTGATTSPRTHVPTQGPEVYDHVATPPPTSPTLTYHNSYTRTLALLYLEKIKMSRHTADLEVIRFQKKVLELMERVSVELTTLMESTPEDIVHRAIGTQISSSGNGTVMGVVDAINAVGDQLTGITSSPSALLGVNEPRRKTPMGTNTPSATSKSPSVALSGHSSEEPIDLTAPTPPAADMPSPRSIEGMPHGIPQTRSASQNGAVVSNSVTPTIPLVSSVGNNGALQMRGVAGLCTPFQTPKARGREETETIKTPQSEPRHTSNNRAGGSFSIDSQTATPTPASTSHMASNLRRSTSGSATPIIPRPALPQPTILTGKWSPEEEHLLCILRDLAPMKGSEKDWEWVSKHFGPTRSHHQITIQATSLGLKESTTSKNRLLQQKRHRDQRSETPANISAAAGSKQLVSSISVSVSEVTNSSKPDSDESLASPFVKRAKTTTSTPSNKRAKSNKDHKRTDVDQAPTATVNTAATPTSLQYNANPNDTGLSKTKQVEVKCDPAEPIRSRQHPSKLAFAPYSRPTPAFPSQTPSPYPVPSPAMRYGRAITPLTGYPTYFPYQYQPGYIPQPALRGHFGPLPFEPRLQSRRVIDGVLQSQEMLRRQAEMTIGSSIEPGTNSGQ</sequence>